<gene>
    <name evidence="3" type="ORF">DVS28_a3512</name>
</gene>
<dbReference type="Pfam" id="PF07332">
    <property type="entry name" value="Phage_holin_3_6"/>
    <property type="match status" value="1"/>
</dbReference>
<evidence type="ECO:0000256" key="1">
    <source>
        <dbReference type="SAM" id="MobiDB-lite"/>
    </source>
</evidence>
<evidence type="ECO:0000256" key="2">
    <source>
        <dbReference type="SAM" id="Phobius"/>
    </source>
</evidence>
<dbReference type="EMBL" id="CP031165">
    <property type="protein sequence ID" value="AXV08185.1"/>
    <property type="molecule type" value="Genomic_DNA"/>
</dbReference>
<feature type="transmembrane region" description="Helical" evidence="2">
    <location>
        <begin position="48"/>
        <end position="72"/>
    </location>
</feature>
<sequence length="244" mass="24940">MGRRPNRGATDAAKVVVTDLQQLLRAEIDLAKAEIAEGVKSKAMGAGFFIGAAIIGWLAIQAFLVWLGFVFATFMPAWAASGLVLLLLIIAIALLGYFGMQKMKAELSLKQSSASREESKQAATAAVDQAKVSAKQGVDDAKTTLAETFADVKQRLTGGSKGPEPIGPGDAARTSSPAVEATTSPAHTSPAATIPADPRSAALGRPDASAVPPAPPAKKPPAGPQGATQPITTSETDPTEGPSS</sequence>
<accession>A0A346Y138</accession>
<keyword evidence="4" id="KW-1185">Reference proteome</keyword>
<feature type="compositionally biased region" description="Polar residues" evidence="1">
    <location>
        <begin position="228"/>
        <end position="244"/>
    </location>
</feature>
<organism evidence="3 4">
    <name type="scientific">Euzebya pacifica</name>
    <dbReference type="NCBI Taxonomy" id="1608957"/>
    <lineage>
        <taxon>Bacteria</taxon>
        <taxon>Bacillati</taxon>
        <taxon>Actinomycetota</taxon>
        <taxon>Nitriliruptoria</taxon>
        <taxon>Euzebyales</taxon>
    </lineage>
</organism>
<name>A0A346Y138_9ACTN</name>
<feature type="transmembrane region" description="Helical" evidence="2">
    <location>
        <begin position="78"/>
        <end position="100"/>
    </location>
</feature>
<dbReference type="Proteomes" id="UP000264006">
    <property type="component" value="Chromosome"/>
</dbReference>
<feature type="compositionally biased region" description="Low complexity" evidence="1">
    <location>
        <begin position="181"/>
        <end position="196"/>
    </location>
</feature>
<protein>
    <submittedName>
        <fullName evidence="3">Putative CONSERVED TRANSMEMBRANE PROTEIN</fullName>
    </submittedName>
</protein>
<dbReference type="KEGG" id="euz:DVS28_a3512"/>
<feature type="region of interest" description="Disordered" evidence="1">
    <location>
        <begin position="154"/>
        <end position="244"/>
    </location>
</feature>
<keyword evidence="2" id="KW-1133">Transmembrane helix</keyword>
<reference evidence="3 4" key="1">
    <citation type="submission" date="2018-09" db="EMBL/GenBank/DDBJ databases">
        <title>Complete genome sequence of Euzebya sp. DY32-46 isolated from seawater of Pacific Ocean.</title>
        <authorList>
            <person name="Xu L."/>
            <person name="Wu Y.-H."/>
            <person name="Xu X.-W."/>
        </authorList>
    </citation>
    <scope>NUCLEOTIDE SEQUENCE [LARGE SCALE GENOMIC DNA]</scope>
    <source>
        <strain evidence="3 4">DY32-46</strain>
    </source>
</reference>
<keyword evidence="2 3" id="KW-0812">Transmembrane</keyword>
<evidence type="ECO:0000313" key="3">
    <source>
        <dbReference type="EMBL" id="AXV08185.1"/>
    </source>
</evidence>
<evidence type="ECO:0000313" key="4">
    <source>
        <dbReference type="Proteomes" id="UP000264006"/>
    </source>
</evidence>
<dbReference type="AlphaFoldDB" id="A0A346Y138"/>
<proteinExistence type="predicted"/>
<keyword evidence="2" id="KW-0472">Membrane</keyword>
<feature type="compositionally biased region" description="Pro residues" evidence="1">
    <location>
        <begin position="212"/>
        <end position="223"/>
    </location>
</feature>
<dbReference type="InterPro" id="IPR009937">
    <property type="entry name" value="Phage_holin_3_6"/>
</dbReference>